<protein>
    <submittedName>
        <fullName evidence="2">Uncharacterized protein</fullName>
    </submittedName>
</protein>
<keyword evidence="1" id="KW-0812">Transmembrane</keyword>
<keyword evidence="3" id="KW-1185">Reference proteome</keyword>
<evidence type="ECO:0000256" key="1">
    <source>
        <dbReference type="SAM" id="Phobius"/>
    </source>
</evidence>
<keyword evidence="1" id="KW-1133">Transmembrane helix</keyword>
<gene>
    <name evidence="2" type="ORF">G4923_09270</name>
</gene>
<proteinExistence type="predicted"/>
<name>A0ABX0CY75_9GAMM</name>
<dbReference type="Proteomes" id="UP000472827">
    <property type="component" value="Unassembled WGS sequence"/>
</dbReference>
<dbReference type="EMBL" id="JAAILA010000012">
    <property type="protein sequence ID" value="NEX88893.1"/>
    <property type="molecule type" value="Genomic_DNA"/>
</dbReference>
<dbReference type="RefSeq" id="WP_163136765.1">
    <property type="nucleotide sequence ID" value="NZ_JAAILA010000012.1"/>
</dbReference>
<keyword evidence="1" id="KW-0472">Membrane</keyword>
<reference evidence="2 3" key="1">
    <citation type="submission" date="2020-02" db="EMBL/GenBank/DDBJ databases">
        <title>Genome sequencing of Aeromonas rivipollensis.</title>
        <authorList>
            <person name="Fono-Tamo Ubani E.K."/>
            <person name="Lekota K.E."/>
        </authorList>
    </citation>
    <scope>NUCLEOTIDE SEQUENCE [LARGE SCALE GENOMIC DNA]</scope>
    <source>
        <strain evidence="2 3">G78</strain>
    </source>
</reference>
<evidence type="ECO:0000313" key="2">
    <source>
        <dbReference type="EMBL" id="NEX88893.1"/>
    </source>
</evidence>
<accession>A0ABX0CY75</accession>
<sequence>MTWEQYRRLLIILTIPLLIAGAIFTRVTIDPEKYVTFLCYNTMVGERCSQTDGLGGPWDKSLRNKEVAWFNVNTRSYKNNSFPRTYVSSNRRFLQGARIVSVKPYAGTDASSGSPLDQLRAKTGKEISIIFGSNDEDARLLNPLGCNELWLDGEDNNYIAGHCGIPGGVAQVEFTVGPEGSQMLSELKNEIDNQISIVRNKIIIAYVVGIPMFLLMFLLGSLLVWMIRKAIRYIRAG</sequence>
<organism evidence="2 3">
    <name type="scientific">Aeromonas rivipollensis</name>
    <dbReference type="NCBI Taxonomy" id="948519"/>
    <lineage>
        <taxon>Bacteria</taxon>
        <taxon>Pseudomonadati</taxon>
        <taxon>Pseudomonadota</taxon>
        <taxon>Gammaproteobacteria</taxon>
        <taxon>Aeromonadales</taxon>
        <taxon>Aeromonadaceae</taxon>
        <taxon>Aeromonas</taxon>
    </lineage>
</organism>
<comment type="caution">
    <text evidence="2">The sequence shown here is derived from an EMBL/GenBank/DDBJ whole genome shotgun (WGS) entry which is preliminary data.</text>
</comment>
<feature type="transmembrane region" description="Helical" evidence="1">
    <location>
        <begin position="203"/>
        <end position="227"/>
    </location>
</feature>
<evidence type="ECO:0000313" key="3">
    <source>
        <dbReference type="Proteomes" id="UP000472827"/>
    </source>
</evidence>